<reference evidence="1 2" key="1">
    <citation type="submission" date="2016-04" db="EMBL/GenBank/DDBJ databases">
        <authorList>
            <person name="Regsiter A."/>
            <person name="William W."/>
        </authorList>
    </citation>
    <scope>NUCLEOTIDE SEQUENCE [LARGE SCALE GENOMIC DNA]</scope>
    <source>
        <strain evidence="1 2">92</strain>
    </source>
</reference>
<protein>
    <submittedName>
        <fullName evidence="1">Uncharacterized protein</fullName>
    </submittedName>
</protein>
<organism evidence="1 2">
    <name type="scientific">Citrobacter amalonaticus</name>
    <dbReference type="NCBI Taxonomy" id="35703"/>
    <lineage>
        <taxon>Bacteria</taxon>
        <taxon>Pseudomonadati</taxon>
        <taxon>Pseudomonadota</taxon>
        <taxon>Gammaproteobacteria</taxon>
        <taxon>Enterobacterales</taxon>
        <taxon>Enterobacteriaceae</taxon>
        <taxon>Citrobacter</taxon>
    </lineage>
</organism>
<accession>A0AAX2BIP5</accession>
<dbReference type="AlphaFoldDB" id="A0AAX2BIP5"/>
<proteinExistence type="predicted"/>
<sequence length="72" mass="8025">MRGSSRAEKICTVCEETGEIGDSMKTSSSRMKNKVGAQKGAFIKMKQENMYIYQWLDGLCYVPIIAPVKSNS</sequence>
<name>A0AAX2BIP5_CITAM</name>
<evidence type="ECO:0000313" key="2">
    <source>
        <dbReference type="Proteomes" id="UP000245995"/>
    </source>
</evidence>
<dbReference type="Proteomes" id="UP000245995">
    <property type="component" value="Chromosome CITRO92"/>
</dbReference>
<evidence type="ECO:0000313" key="1">
    <source>
        <dbReference type="EMBL" id="SAZ50394.1"/>
    </source>
</evidence>
<gene>
    <name evidence="1" type="ORF">CITRO92_2367</name>
</gene>
<dbReference type="EMBL" id="LT556085">
    <property type="protein sequence ID" value="SAZ50394.1"/>
    <property type="molecule type" value="Genomic_DNA"/>
</dbReference>